<sequence length="337" mass="36404">MERKPVLGIFLGEAAGIGPELVAKVVADGTVYKYCRPVLIGDARVLALGQKIAGVHFQWNVISDPTEADWTTGNVPLLDLKNFNPEKLTMGTIDTDSGYATGESLVTCMSLLKSGKIDGFVFAPLNKEAFKKGGWDIEDEHYLFAEQLGYLDKPRGLLNVLGDLWVFRVTGHIPFKDIASHITPENVSRSIQLCYDTLRMAAVENPRIAVAALNPHAGDGGTCGKEEIDVLIPVIEGFREKGMDMYGPVPGDTVFIHAFNHEYDAVVTLFHDQGQIATKLHSFDVGITVAAGLPFAITTPEHGTAFDIAGKGIAKTLATERAIAVAARMASTVHKDN</sequence>
<dbReference type="EMBL" id="CP107128">
    <property type="protein sequence ID" value="WLM96395.1"/>
    <property type="molecule type" value="Genomic_DNA"/>
</dbReference>
<evidence type="ECO:0000313" key="5">
    <source>
        <dbReference type="EMBL" id="HAH4526695.1"/>
    </source>
</evidence>
<gene>
    <name evidence="6" type="ORF">EPS76_17320</name>
    <name evidence="5" type="ORF">GRC73_22305</name>
    <name evidence="7" type="ORF">OGM49_02270</name>
    <name evidence="4" type="ORF">R8O40_003163</name>
</gene>
<dbReference type="GO" id="GO:0051287">
    <property type="term" value="F:NAD binding"/>
    <property type="evidence" value="ECO:0007669"/>
    <property type="project" value="InterPro"/>
</dbReference>
<dbReference type="Proteomes" id="UP001285616">
    <property type="component" value="Unassembled WGS sequence"/>
</dbReference>
<reference evidence="5" key="3">
    <citation type="submission" date="2019-12" db="EMBL/GenBank/DDBJ databases">
        <authorList>
            <consortium name="NCBI Pathogen Detection Project"/>
        </authorList>
    </citation>
    <scope>NUCLEOTIDE SEQUENCE</scope>
    <source>
        <strain evidence="5">EC00763</strain>
    </source>
</reference>
<name>A0A066SY29_ECOLX</name>
<evidence type="ECO:0000256" key="2">
    <source>
        <dbReference type="ARBA" id="ARBA00023002"/>
    </source>
</evidence>
<dbReference type="PANTHER" id="PTHR30004">
    <property type="entry name" value="4-HYDROXYTHREONINE-4-PHOSPHATE DEHYDROGENASE"/>
    <property type="match status" value="1"/>
</dbReference>
<dbReference type="Proteomes" id="UP001180189">
    <property type="component" value="Chromosome"/>
</dbReference>
<evidence type="ECO:0000313" key="4">
    <source>
        <dbReference type="EMBL" id="EMJ5254906.1"/>
    </source>
</evidence>
<dbReference type="EMBL" id="SCJN01000151">
    <property type="protein sequence ID" value="RXD14359.1"/>
    <property type="molecule type" value="Genomic_DNA"/>
</dbReference>
<dbReference type="Proteomes" id="UP000288730">
    <property type="component" value="Unassembled WGS sequence"/>
</dbReference>
<keyword evidence="1" id="KW-0479">Metal-binding</keyword>
<evidence type="ECO:0000313" key="8">
    <source>
        <dbReference type="Proteomes" id="UP000288730"/>
    </source>
</evidence>
<protein>
    <submittedName>
        <fullName evidence="7">4-hydroxythreonine-4-phosphate dehydrogenase PdxA</fullName>
        <ecNumber evidence="7">1.1.1.262</ecNumber>
    </submittedName>
</protein>
<dbReference type="GO" id="GO:0050570">
    <property type="term" value="F:4-hydroxythreonine-4-phosphate dehydrogenase activity"/>
    <property type="evidence" value="ECO:0007669"/>
    <property type="project" value="UniProtKB-EC"/>
</dbReference>
<dbReference type="PANTHER" id="PTHR30004:SF3">
    <property type="entry name" value="4-HYDROXYTHREONINE-4-PHOSPHATE DEHYDROGENASE 2-RELATED"/>
    <property type="match status" value="1"/>
</dbReference>
<keyword evidence="2 7" id="KW-0560">Oxidoreductase</keyword>
<dbReference type="EC" id="1.1.1.262" evidence="7"/>
<accession>A0A066SY29</accession>
<proteinExistence type="predicted"/>
<dbReference type="AlphaFoldDB" id="A0A066SY29"/>
<reference evidence="6 8" key="2">
    <citation type="submission" date="2019-01" db="EMBL/GenBank/DDBJ databases">
        <title>Genomic analysis of febrile catheter-associated UTI E. coli isolates.</title>
        <authorList>
            <person name="Potter R."/>
            <person name="Zou Z."/>
            <person name="Henderson J."/>
            <person name="Dantas G."/>
        </authorList>
    </citation>
    <scope>NUCLEOTIDE SEQUENCE [LARGE SCALE GENOMIC DNA]</scope>
    <source>
        <strain evidence="6 8">29_CAASB</strain>
    </source>
</reference>
<reference evidence="5" key="1">
    <citation type="journal article" date="2018" name="Genome Biol.">
        <title>SKESA: strategic k-mer extension for scrupulous assemblies.</title>
        <authorList>
            <person name="Souvorov A."/>
            <person name="Agarwala R."/>
            <person name="Lipman D.J."/>
        </authorList>
    </citation>
    <scope>NUCLEOTIDE SEQUENCE [LARGE SCALE GENOMIC DNA]</scope>
    <source>
        <strain evidence="5">EC00763</strain>
    </source>
</reference>
<evidence type="ECO:0000313" key="9">
    <source>
        <dbReference type="Proteomes" id="UP001180189"/>
    </source>
</evidence>
<dbReference type="EMBL" id="ABONVU020000012">
    <property type="protein sequence ID" value="EMJ5254906.1"/>
    <property type="molecule type" value="Genomic_DNA"/>
</dbReference>
<dbReference type="InterPro" id="IPR005255">
    <property type="entry name" value="PdxA_fam"/>
</dbReference>
<evidence type="ECO:0000256" key="3">
    <source>
        <dbReference type="ARBA" id="ARBA00023027"/>
    </source>
</evidence>
<reference evidence="7" key="4">
    <citation type="journal article" date="2023" name="Microorganisms">
        <title>Comparative Genomic Analysis of ST131 Subclade C2 of ESBL-Producing E. coli Isolates from Patients with Recurrent and Sporadic Urinary Tract Infections.</title>
        <authorList>
            <person name="Jaen-Luchoro D."/>
            <person name="Kahnamouei A."/>
            <person name="Yazdanshenas S."/>
            <person name="Lindblom A."/>
            <person name="Samuelsson E."/>
            <person name="Ahren C."/>
            <person name="Karami N."/>
        </authorList>
    </citation>
    <scope>NUCLEOTIDE SEQUENCE</scope>
    <source>
        <strain evidence="7">S7</strain>
    </source>
</reference>
<dbReference type="Pfam" id="PF04166">
    <property type="entry name" value="PdxA"/>
    <property type="match status" value="1"/>
</dbReference>
<organism evidence="7 9">
    <name type="scientific">Escherichia coli</name>
    <dbReference type="NCBI Taxonomy" id="562"/>
    <lineage>
        <taxon>Bacteria</taxon>
        <taxon>Pseudomonadati</taxon>
        <taxon>Pseudomonadota</taxon>
        <taxon>Gammaproteobacteria</taxon>
        <taxon>Enterobacterales</taxon>
        <taxon>Enterobacteriaceae</taxon>
        <taxon>Escherichia</taxon>
    </lineage>
</organism>
<keyword evidence="3" id="KW-0520">NAD</keyword>
<dbReference type="EMBL" id="DABBJX010000039">
    <property type="protein sequence ID" value="HAH4526695.1"/>
    <property type="molecule type" value="Genomic_DNA"/>
</dbReference>
<evidence type="ECO:0000313" key="7">
    <source>
        <dbReference type="EMBL" id="WLM96395.1"/>
    </source>
</evidence>
<reference evidence="4" key="5">
    <citation type="submission" date="2024-02" db="EMBL/GenBank/DDBJ databases">
        <authorList>
            <consortium name="Clinical and Environmental Microbiology Branch: Whole genome sequencing antimicrobial resistance pathogens in the healthcare setting"/>
        </authorList>
    </citation>
    <scope>NUCLEOTIDE SEQUENCE</scope>
    <source>
        <strain evidence="4">1924188</strain>
    </source>
</reference>
<dbReference type="Gene3D" id="3.40.718.10">
    <property type="entry name" value="Isopropylmalate Dehydrogenase"/>
    <property type="match status" value="1"/>
</dbReference>
<evidence type="ECO:0000256" key="1">
    <source>
        <dbReference type="ARBA" id="ARBA00022723"/>
    </source>
</evidence>
<dbReference type="RefSeq" id="WP_000440185.1">
    <property type="nucleotide sequence ID" value="NZ_AP021998.1"/>
</dbReference>
<dbReference type="SUPFAM" id="SSF53659">
    <property type="entry name" value="Isocitrate/Isopropylmalate dehydrogenase-like"/>
    <property type="match status" value="1"/>
</dbReference>
<dbReference type="GO" id="GO:0046872">
    <property type="term" value="F:metal ion binding"/>
    <property type="evidence" value="ECO:0007669"/>
    <property type="project" value="UniProtKB-KW"/>
</dbReference>
<evidence type="ECO:0000313" key="6">
    <source>
        <dbReference type="EMBL" id="RXD14359.1"/>
    </source>
</evidence>